<dbReference type="GO" id="GO:0004040">
    <property type="term" value="F:amidase activity"/>
    <property type="evidence" value="ECO:0007669"/>
    <property type="project" value="InterPro"/>
</dbReference>
<reference evidence="4" key="1">
    <citation type="submission" date="2011-06" db="EMBL/GenBank/DDBJ databases">
        <title>Complete genome sequence of Paenibacillus mucilaginosus KNP414.</title>
        <authorList>
            <person name="Wang J."/>
            <person name="Hu S."/>
            <person name="Hu X."/>
            <person name="Zhang B."/>
            <person name="Dong D."/>
            <person name="Zhang S."/>
            <person name="Zhao K."/>
            <person name="Wu D."/>
        </authorList>
    </citation>
    <scope>NUCLEOTIDE SEQUENCE [LARGE SCALE GENOMIC DNA]</scope>
    <source>
        <strain evidence="4">KNP414</strain>
    </source>
</reference>
<evidence type="ECO:0000259" key="2">
    <source>
        <dbReference type="SMART" id="SM00047"/>
    </source>
</evidence>
<protein>
    <recommendedName>
        <fullName evidence="2">Mannosyl-glycoprotein endo-beta-N-acetylglucosamidase-like domain-containing protein</fullName>
    </recommendedName>
</protein>
<evidence type="ECO:0000313" key="3">
    <source>
        <dbReference type="EMBL" id="AEI41973.1"/>
    </source>
</evidence>
<dbReference type="Pfam" id="PF01832">
    <property type="entry name" value="Glucosaminidase"/>
    <property type="match status" value="1"/>
</dbReference>
<dbReference type="InterPro" id="IPR002901">
    <property type="entry name" value="MGlyc_endo_b_GlcNAc-like_dom"/>
</dbReference>
<dbReference type="InterPro" id="IPR051056">
    <property type="entry name" value="Glycosyl_Hydrolase_73"/>
</dbReference>
<dbReference type="PRINTS" id="PR01002">
    <property type="entry name" value="FLGFLGJ"/>
</dbReference>
<dbReference type="SMART" id="SM00047">
    <property type="entry name" value="LYZ2"/>
    <property type="match status" value="1"/>
</dbReference>
<dbReference type="PANTHER" id="PTHR33308:SF9">
    <property type="entry name" value="PEPTIDOGLYCAN HYDROLASE FLGJ"/>
    <property type="match status" value="1"/>
</dbReference>
<dbReference type="KEGG" id="pms:KNP414_03415"/>
<dbReference type="Proteomes" id="UP000006620">
    <property type="component" value="Chromosome"/>
</dbReference>
<dbReference type="HOGENOM" id="CLU_1115341_0_0_9"/>
<dbReference type="AlphaFoldDB" id="F8F8R1"/>
<dbReference type="Gene3D" id="1.10.530.10">
    <property type="match status" value="1"/>
</dbReference>
<sequence length="221" mass="24571">MKPQEFFSLLGPAAAAEQIEHGVLASITLAQAALESGYGAYAEGNNLFGIKAKGSVNSANQTTREYINGEWRQIVDSFRVYGSWAESIRDHSEFLLKNPTYTRAGVFTRSRALDYKGTARALQSAGYATDPGYANKLISIIEKYKLQEWDLQAAEEGGWIPMRLQHEWQWKQLGDALQGLLDQGVITDPSWPKKAYGKQLTLTELTWLNAVILARQSGVKV</sequence>
<organism evidence="3 4">
    <name type="scientific">Paenibacillus mucilaginosus (strain KNP414)</name>
    <dbReference type="NCBI Taxonomy" id="1036673"/>
    <lineage>
        <taxon>Bacteria</taxon>
        <taxon>Bacillati</taxon>
        <taxon>Bacillota</taxon>
        <taxon>Bacilli</taxon>
        <taxon>Bacillales</taxon>
        <taxon>Paenibacillaceae</taxon>
        <taxon>Paenibacillus</taxon>
    </lineage>
</organism>
<reference evidence="3 4" key="2">
    <citation type="journal article" date="2013" name="Genome Announc.">
        <title>Genome Sequence of Growth-Improving Paenibacillus mucilaginosus Strain KNP414.</title>
        <authorList>
            <person name="Lu J.J."/>
            <person name="Wang J.F."/>
            <person name="Hu X.F."/>
        </authorList>
    </citation>
    <scope>NUCLEOTIDE SEQUENCE [LARGE SCALE GENOMIC DNA]</scope>
    <source>
        <strain evidence="3 4">KNP414</strain>
    </source>
</reference>
<proteinExistence type="predicted"/>
<evidence type="ECO:0000313" key="4">
    <source>
        <dbReference type="Proteomes" id="UP000006620"/>
    </source>
</evidence>
<evidence type="ECO:0000256" key="1">
    <source>
        <dbReference type="ARBA" id="ARBA00022801"/>
    </source>
</evidence>
<dbReference type="Gene3D" id="4.10.80.30">
    <property type="entry name" value="DNA polymerase, domain 6"/>
    <property type="match status" value="1"/>
</dbReference>
<accession>F8F8R1</accession>
<dbReference type="PANTHER" id="PTHR33308">
    <property type="entry name" value="PEPTIDOGLYCAN HYDROLASE FLGJ"/>
    <property type="match status" value="1"/>
</dbReference>
<name>F8F8R1_PAEMK</name>
<keyword evidence="1" id="KW-0378">Hydrolase</keyword>
<gene>
    <name evidence="3" type="ordered locus">KNP414_03415</name>
</gene>
<dbReference type="RefSeq" id="WP_013917130.1">
    <property type="nucleotide sequence ID" value="NC_015690.1"/>
</dbReference>
<dbReference type="PATRIC" id="fig|1036673.3.peg.3138"/>
<feature type="domain" description="Mannosyl-glycoprotein endo-beta-N-acetylglucosamidase-like" evidence="2">
    <location>
        <begin position="3"/>
        <end position="150"/>
    </location>
</feature>
<dbReference type="EMBL" id="CP002869">
    <property type="protein sequence ID" value="AEI41973.1"/>
    <property type="molecule type" value="Genomic_DNA"/>
</dbReference>